<organism evidence="2">
    <name type="scientific">Serratia marcescens</name>
    <dbReference type="NCBI Taxonomy" id="615"/>
    <lineage>
        <taxon>Bacteria</taxon>
        <taxon>Pseudomonadati</taxon>
        <taxon>Pseudomonadota</taxon>
        <taxon>Gammaproteobacteria</taxon>
        <taxon>Enterobacterales</taxon>
        <taxon>Yersiniaceae</taxon>
        <taxon>Serratia</taxon>
    </lineage>
</organism>
<evidence type="ECO:0000313" key="2">
    <source>
        <dbReference type="EMBL" id="SAY41880.1"/>
    </source>
</evidence>
<reference evidence="2" key="1">
    <citation type="submission" date="2016-05" db="EMBL/GenBank/DDBJ databases">
        <authorList>
            <person name="Cock P.J.A."/>
            <person name="Cock P.J.A."/>
        </authorList>
    </citation>
    <scope>NUCLEOTIDE SEQUENCE</scope>
    <source>
        <strain evidence="2">PWN146_assembly</strain>
    </source>
</reference>
<evidence type="ECO:0000256" key="1">
    <source>
        <dbReference type="SAM" id="MobiDB-lite"/>
    </source>
</evidence>
<proteinExistence type="predicted"/>
<dbReference type="RefSeq" id="WP_060442520.1">
    <property type="nucleotide sequence ID" value="NZ_CP021164.1"/>
</dbReference>
<feature type="compositionally biased region" description="Basic and acidic residues" evidence="1">
    <location>
        <begin position="12"/>
        <end position="24"/>
    </location>
</feature>
<sequence>MRAITRLYPLHHQPDEQPAEPKHVGETVFDSSLHPADSAQLTALHQLGKHEAAPSWRARLNALWRKLCA</sequence>
<accession>A0A1C3HA11</accession>
<protein>
    <submittedName>
        <fullName evidence="2">Uncharacterized protein</fullName>
    </submittedName>
</protein>
<evidence type="ECO:0000313" key="3">
    <source>
        <dbReference type="EMBL" id="SAY41899.1"/>
    </source>
</evidence>
<dbReference type="EMBL" id="LT575490">
    <property type="protein sequence ID" value="SAY41899.1"/>
    <property type="molecule type" value="Genomic_DNA"/>
</dbReference>
<dbReference type="EMBL" id="LT575490">
    <property type="protein sequence ID" value="SAY41880.1"/>
    <property type="molecule type" value="Genomic_DNA"/>
</dbReference>
<dbReference type="AlphaFoldDB" id="A0A1C3HA11"/>
<name>A0A1C3HA11_SERMA</name>
<feature type="region of interest" description="Disordered" evidence="1">
    <location>
        <begin position="1"/>
        <end position="24"/>
    </location>
</feature>
<gene>
    <name evidence="2" type="ORF">PWN146_00544</name>
    <name evidence="3" type="ORF">PWN146_00564</name>
</gene>